<evidence type="ECO:0000313" key="3">
    <source>
        <dbReference type="Proteomes" id="UP000193560"/>
    </source>
</evidence>
<proteinExistence type="predicted"/>
<accession>A0A1X2INL9</accession>
<dbReference type="Proteomes" id="UP000193560">
    <property type="component" value="Unassembled WGS sequence"/>
</dbReference>
<reference evidence="2 3" key="1">
    <citation type="submission" date="2016-07" db="EMBL/GenBank/DDBJ databases">
        <title>Pervasive Adenine N6-methylation of Active Genes in Fungi.</title>
        <authorList>
            <consortium name="DOE Joint Genome Institute"/>
            <person name="Mondo S.J."/>
            <person name="Dannebaum R.O."/>
            <person name="Kuo R.C."/>
            <person name="Labutti K."/>
            <person name="Haridas S."/>
            <person name="Kuo A."/>
            <person name="Salamov A."/>
            <person name="Ahrendt S.R."/>
            <person name="Lipzen A."/>
            <person name="Sullivan W."/>
            <person name="Andreopoulos W.B."/>
            <person name="Clum A."/>
            <person name="Lindquist E."/>
            <person name="Daum C."/>
            <person name="Ramamoorthy G.K."/>
            <person name="Gryganskyi A."/>
            <person name="Culley D."/>
            <person name="Magnuson J.K."/>
            <person name="James T.Y."/>
            <person name="O'Malley M.A."/>
            <person name="Stajich J.E."/>
            <person name="Spatafora J.W."/>
            <person name="Visel A."/>
            <person name="Grigoriev I.V."/>
        </authorList>
    </citation>
    <scope>NUCLEOTIDE SEQUENCE [LARGE SCALE GENOMIC DNA]</scope>
    <source>
        <strain evidence="2 3">NRRL 1336</strain>
    </source>
</reference>
<feature type="compositionally biased region" description="Polar residues" evidence="1">
    <location>
        <begin position="141"/>
        <end position="158"/>
    </location>
</feature>
<evidence type="ECO:0000313" key="2">
    <source>
        <dbReference type="EMBL" id="ORZ19616.1"/>
    </source>
</evidence>
<comment type="caution">
    <text evidence="2">The sequence shown here is derived from an EMBL/GenBank/DDBJ whole genome shotgun (WGS) entry which is preliminary data.</text>
</comment>
<dbReference type="AlphaFoldDB" id="A0A1X2INL9"/>
<feature type="region of interest" description="Disordered" evidence="1">
    <location>
        <begin position="137"/>
        <end position="166"/>
    </location>
</feature>
<dbReference type="OrthoDB" id="2289168at2759"/>
<dbReference type="EMBL" id="MCGE01000007">
    <property type="protein sequence ID" value="ORZ19616.1"/>
    <property type="molecule type" value="Genomic_DNA"/>
</dbReference>
<sequence>MNPPIDDILDLFPPWLSLTPSPVEYCSTAENNFLSQPIFQRTDQYYNGNNVQLQESEGRCLNPDFPVLAPPPFTPSTPTPSLNDIMNYKQGQDNSISPTLSSPSSFYSFFANPYLEVPSAAKRNSRVGFCEHPKHGLYRQSHPNNKTVHNQLPPQYASQHHHHHYHHQNTCQKHICKKLCHHHHFLHHHNQQEEASSSANASIAATPRRGRPPKGTKPSERLSYCSPIDLSLAIDHHFNNEDNNSSSIYNHIAMTIRPLPKRLESVVGKANIHVCLTCLKRSDMDFDYLMNPAYIGPQSTKKRKRETPLL</sequence>
<feature type="compositionally biased region" description="Low complexity" evidence="1">
    <location>
        <begin position="195"/>
        <end position="207"/>
    </location>
</feature>
<gene>
    <name evidence="2" type="ORF">BCR42DRAFT_489529</name>
</gene>
<name>A0A1X2INL9_9FUNG</name>
<organism evidence="2 3">
    <name type="scientific">Absidia repens</name>
    <dbReference type="NCBI Taxonomy" id="90262"/>
    <lineage>
        <taxon>Eukaryota</taxon>
        <taxon>Fungi</taxon>
        <taxon>Fungi incertae sedis</taxon>
        <taxon>Mucoromycota</taxon>
        <taxon>Mucoromycotina</taxon>
        <taxon>Mucoromycetes</taxon>
        <taxon>Mucorales</taxon>
        <taxon>Cunninghamellaceae</taxon>
        <taxon>Absidia</taxon>
    </lineage>
</organism>
<evidence type="ECO:0000256" key="1">
    <source>
        <dbReference type="SAM" id="MobiDB-lite"/>
    </source>
</evidence>
<protein>
    <submittedName>
        <fullName evidence="2">Uncharacterized protein</fullName>
    </submittedName>
</protein>
<feature type="region of interest" description="Disordered" evidence="1">
    <location>
        <begin position="190"/>
        <end position="222"/>
    </location>
</feature>
<keyword evidence="3" id="KW-1185">Reference proteome</keyword>